<protein>
    <submittedName>
        <fullName evidence="3">Molybdopterin-dependent oxidoreductase</fullName>
    </submittedName>
</protein>
<evidence type="ECO:0000313" key="3">
    <source>
        <dbReference type="EMBL" id="GAA4608889.1"/>
    </source>
</evidence>
<feature type="transmembrane region" description="Helical" evidence="1">
    <location>
        <begin position="144"/>
        <end position="166"/>
    </location>
</feature>
<reference evidence="4" key="1">
    <citation type="journal article" date="2019" name="Int. J. Syst. Evol. Microbiol.">
        <title>The Global Catalogue of Microorganisms (GCM) 10K type strain sequencing project: providing services to taxonomists for standard genome sequencing and annotation.</title>
        <authorList>
            <consortium name="The Broad Institute Genomics Platform"/>
            <consortium name="The Broad Institute Genome Sequencing Center for Infectious Disease"/>
            <person name="Wu L."/>
            <person name="Ma J."/>
        </authorList>
    </citation>
    <scope>NUCLEOTIDE SEQUENCE [LARGE SCALE GENOMIC DNA]</scope>
    <source>
        <strain evidence="4">JCM 17938</strain>
    </source>
</reference>
<dbReference type="InterPro" id="IPR008335">
    <property type="entry name" value="Mopterin_OxRdtase_euk"/>
</dbReference>
<evidence type="ECO:0000256" key="1">
    <source>
        <dbReference type="SAM" id="Phobius"/>
    </source>
</evidence>
<name>A0ABP8TIF4_9ACTN</name>
<dbReference type="InterPro" id="IPR000572">
    <property type="entry name" value="OxRdtase_Mopterin-bd_dom"/>
</dbReference>
<dbReference type="PRINTS" id="PR00407">
    <property type="entry name" value="EUMOPTERIN"/>
</dbReference>
<dbReference type="Proteomes" id="UP001500212">
    <property type="component" value="Unassembled WGS sequence"/>
</dbReference>
<feature type="transmembrane region" description="Helical" evidence="1">
    <location>
        <begin position="73"/>
        <end position="95"/>
    </location>
</feature>
<dbReference type="RefSeq" id="WP_345354809.1">
    <property type="nucleotide sequence ID" value="NZ_BAABHJ010000008.1"/>
</dbReference>
<dbReference type="InterPro" id="IPR036374">
    <property type="entry name" value="OxRdtase_Mopterin-bd_sf"/>
</dbReference>
<evidence type="ECO:0000313" key="4">
    <source>
        <dbReference type="Proteomes" id="UP001500212"/>
    </source>
</evidence>
<dbReference type="PANTHER" id="PTHR43032">
    <property type="entry name" value="PROTEIN-METHIONINE-SULFOXIDE REDUCTASE"/>
    <property type="match status" value="1"/>
</dbReference>
<keyword evidence="1" id="KW-0812">Transmembrane</keyword>
<feature type="transmembrane region" description="Helical" evidence="1">
    <location>
        <begin position="116"/>
        <end position="138"/>
    </location>
</feature>
<proteinExistence type="predicted"/>
<keyword evidence="1" id="KW-1133">Transmembrane helix</keyword>
<dbReference type="EMBL" id="BAABHJ010000008">
    <property type="protein sequence ID" value="GAA4608889.1"/>
    <property type="molecule type" value="Genomic_DNA"/>
</dbReference>
<dbReference type="SUPFAM" id="SSF81342">
    <property type="entry name" value="Transmembrane di-heme cytochromes"/>
    <property type="match status" value="1"/>
</dbReference>
<comment type="caution">
    <text evidence="3">The sequence shown here is derived from an EMBL/GenBank/DDBJ whole genome shotgun (WGS) entry which is preliminary data.</text>
</comment>
<sequence>MLRRPDPARLITAIGRSAARERDERDERTAAWLGVWLGVSFTVAFVTGLISHFMQHPPGWAVWPSRPVGLYRLTQGAHVIGGLVTIPLLLAKLWTVYPRLWQWPPVRSAGHALERALVLPLVGGALFQLVTGLFNIAYFYPFPFFFTAAHYWTAYIVFGALIVHVANEWAKVRGLRPAASRGGPGARPVGPSRRGFLATVAGACGLVGLTTVGETFTPLGGLALLAPRRPGVGPQRLPVNKTAAAAGVTRDQAWRLVVTGDVARELSLSLTELRAMPRHVVRLPITCVEGWSAEATWAGVRLRDVLHAAGVDAGARVRVESLEAGGRYRVSEVDPPHWHDELTLLALELNGAPLSLDHGYPCRLIAPDRPGVLQTKWIARLVVHTS</sequence>
<evidence type="ECO:0000259" key="2">
    <source>
        <dbReference type="Pfam" id="PF00174"/>
    </source>
</evidence>
<keyword evidence="1" id="KW-0472">Membrane</keyword>
<feature type="domain" description="Oxidoreductase molybdopterin-binding" evidence="2">
    <location>
        <begin position="250"/>
        <end position="384"/>
    </location>
</feature>
<dbReference type="SUPFAM" id="SSF56524">
    <property type="entry name" value="Oxidoreductase molybdopterin-binding domain"/>
    <property type="match status" value="1"/>
</dbReference>
<dbReference type="Gene3D" id="3.90.420.10">
    <property type="entry name" value="Oxidoreductase, molybdopterin-binding domain"/>
    <property type="match status" value="1"/>
</dbReference>
<dbReference type="CDD" id="cd00321">
    <property type="entry name" value="SO_family_Moco"/>
    <property type="match status" value="1"/>
</dbReference>
<dbReference type="PANTHER" id="PTHR43032:SF2">
    <property type="entry name" value="BLL0505 PROTEIN"/>
    <property type="match status" value="1"/>
</dbReference>
<dbReference type="Pfam" id="PF00174">
    <property type="entry name" value="Oxidored_molyb"/>
    <property type="match status" value="1"/>
</dbReference>
<feature type="transmembrane region" description="Helical" evidence="1">
    <location>
        <begin position="30"/>
        <end position="53"/>
    </location>
</feature>
<accession>A0ABP8TIF4</accession>
<gene>
    <name evidence="3" type="ORF">GCM10023195_35300</name>
</gene>
<organism evidence="3 4">
    <name type="scientific">Actinoallomurus liliacearum</name>
    <dbReference type="NCBI Taxonomy" id="1080073"/>
    <lineage>
        <taxon>Bacteria</taxon>
        <taxon>Bacillati</taxon>
        <taxon>Actinomycetota</taxon>
        <taxon>Actinomycetes</taxon>
        <taxon>Streptosporangiales</taxon>
        <taxon>Thermomonosporaceae</taxon>
        <taxon>Actinoallomurus</taxon>
    </lineage>
</organism>
<keyword evidence="4" id="KW-1185">Reference proteome</keyword>
<dbReference type="InterPro" id="IPR016174">
    <property type="entry name" value="Di-haem_cyt_TM"/>
</dbReference>